<protein>
    <recommendedName>
        <fullName evidence="5">dihydropteroate synthase</fullName>
        <ecNumber evidence="5">2.5.1.15</ecNumber>
    </recommendedName>
</protein>
<dbReference type="PANTHER" id="PTHR20941:SF1">
    <property type="entry name" value="FOLIC ACID SYNTHESIS PROTEIN FOL1"/>
    <property type="match status" value="1"/>
</dbReference>
<evidence type="ECO:0000256" key="8">
    <source>
        <dbReference type="ARBA" id="ARBA00022842"/>
    </source>
</evidence>
<comment type="cofactor">
    <cofactor evidence="2">
        <name>Mg(2+)</name>
        <dbReference type="ChEBI" id="CHEBI:18420"/>
    </cofactor>
</comment>
<dbReference type="AlphaFoldDB" id="A0A9X3LLS2"/>
<gene>
    <name evidence="11" type="primary">folP</name>
    <name evidence="11" type="ORF">L8V00_06715</name>
</gene>
<keyword evidence="7" id="KW-0479">Metal-binding</keyword>
<reference evidence="11" key="1">
    <citation type="submission" date="2022-02" db="EMBL/GenBank/DDBJ databases">
        <title>Corynebacterium sp. from urogenital microbiome.</title>
        <authorList>
            <person name="Cappelli E.A."/>
            <person name="Ribeiro T.G."/>
            <person name="Peixe L."/>
        </authorList>
    </citation>
    <scope>NUCLEOTIDE SEQUENCE</scope>
    <source>
        <strain evidence="11">C8Ua_174</strain>
    </source>
</reference>
<dbReference type="GO" id="GO:0005829">
    <property type="term" value="C:cytosol"/>
    <property type="evidence" value="ECO:0007669"/>
    <property type="project" value="TreeGrafter"/>
</dbReference>
<evidence type="ECO:0000256" key="6">
    <source>
        <dbReference type="ARBA" id="ARBA00022679"/>
    </source>
</evidence>
<keyword evidence="6 11" id="KW-0808">Transferase</keyword>
<dbReference type="InterPro" id="IPR006390">
    <property type="entry name" value="DHP_synth_dom"/>
</dbReference>
<dbReference type="GO" id="GO:0004156">
    <property type="term" value="F:dihydropteroate synthase activity"/>
    <property type="evidence" value="ECO:0007669"/>
    <property type="project" value="UniProtKB-EC"/>
</dbReference>
<dbReference type="InterPro" id="IPR011005">
    <property type="entry name" value="Dihydropteroate_synth-like_sf"/>
</dbReference>
<proteinExistence type="inferred from homology"/>
<dbReference type="InterPro" id="IPR045031">
    <property type="entry name" value="DHP_synth-like"/>
</dbReference>
<keyword evidence="8" id="KW-0460">Magnesium</keyword>
<accession>A0A9X3LLS2</accession>
<dbReference type="EMBL" id="JAKMUT010000005">
    <property type="protein sequence ID" value="MCZ9289891.1"/>
    <property type="molecule type" value="Genomic_DNA"/>
</dbReference>
<evidence type="ECO:0000256" key="2">
    <source>
        <dbReference type="ARBA" id="ARBA00001946"/>
    </source>
</evidence>
<evidence type="ECO:0000256" key="5">
    <source>
        <dbReference type="ARBA" id="ARBA00012458"/>
    </source>
</evidence>
<evidence type="ECO:0000259" key="10">
    <source>
        <dbReference type="PROSITE" id="PS50972"/>
    </source>
</evidence>
<keyword evidence="12" id="KW-1185">Reference proteome</keyword>
<feature type="domain" description="Pterin-binding" evidence="10">
    <location>
        <begin position="1"/>
        <end position="261"/>
    </location>
</feature>
<keyword evidence="9" id="KW-0289">Folate biosynthesis</keyword>
<comment type="caution">
    <text evidence="11">The sequence shown here is derived from an EMBL/GenBank/DDBJ whole genome shotgun (WGS) entry which is preliminary data.</text>
</comment>
<dbReference type="GO" id="GO:0046872">
    <property type="term" value="F:metal ion binding"/>
    <property type="evidence" value="ECO:0007669"/>
    <property type="project" value="UniProtKB-KW"/>
</dbReference>
<dbReference type="SUPFAM" id="SSF51717">
    <property type="entry name" value="Dihydropteroate synthetase-like"/>
    <property type="match status" value="1"/>
</dbReference>
<evidence type="ECO:0000256" key="7">
    <source>
        <dbReference type="ARBA" id="ARBA00022723"/>
    </source>
</evidence>
<evidence type="ECO:0000256" key="9">
    <source>
        <dbReference type="ARBA" id="ARBA00022909"/>
    </source>
</evidence>
<dbReference type="PROSITE" id="PS50972">
    <property type="entry name" value="PTERIN_BINDING"/>
    <property type="match status" value="1"/>
</dbReference>
<evidence type="ECO:0000313" key="11">
    <source>
        <dbReference type="EMBL" id="MCZ9289891.1"/>
    </source>
</evidence>
<evidence type="ECO:0000256" key="1">
    <source>
        <dbReference type="ARBA" id="ARBA00000012"/>
    </source>
</evidence>
<dbReference type="InterPro" id="IPR000489">
    <property type="entry name" value="Pterin-binding_dom"/>
</dbReference>
<evidence type="ECO:0000256" key="3">
    <source>
        <dbReference type="ARBA" id="ARBA00004763"/>
    </source>
</evidence>
<name>A0A9X3LLS2_9CORY</name>
<comment type="pathway">
    <text evidence="3">Cofactor biosynthesis; tetrahydrofolate biosynthesis; 7,8-dihydrofolate from 2-amino-4-hydroxy-6-hydroxymethyl-7,8-dihydropteridine diphosphate and 4-aminobenzoate: step 1/2.</text>
</comment>
<dbReference type="GO" id="GO:0046656">
    <property type="term" value="P:folic acid biosynthetic process"/>
    <property type="evidence" value="ECO:0007669"/>
    <property type="project" value="UniProtKB-KW"/>
</dbReference>
<dbReference type="Gene3D" id="3.20.20.20">
    <property type="entry name" value="Dihydropteroate synthase-like"/>
    <property type="match status" value="1"/>
</dbReference>
<dbReference type="Pfam" id="PF00809">
    <property type="entry name" value="Pterin_bind"/>
    <property type="match status" value="1"/>
</dbReference>
<dbReference type="EC" id="2.5.1.15" evidence="5"/>
<organism evidence="11 12">
    <name type="scientific">Corynebacterium evansiae</name>
    <dbReference type="NCBI Taxonomy" id="2913499"/>
    <lineage>
        <taxon>Bacteria</taxon>
        <taxon>Bacillati</taxon>
        <taxon>Actinomycetota</taxon>
        <taxon>Actinomycetes</taxon>
        <taxon>Mycobacteriales</taxon>
        <taxon>Corynebacteriaceae</taxon>
        <taxon>Corynebacterium</taxon>
    </lineage>
</organism>
<evidence type="ECO:0000313" key="12">
    <source>
        <dbReference type="Proteomes" id="UP001146469"/>
    </source>
</evidence>
<dbReference type="Proteomes" id="UP001146469">
    <property type="component" value="Unassembled WGS sequence"/>
</dbReference>
<comment type="similarity">
    <text evidence="4">Belongs to the DHPS family.</text>
</comment>
<comment type="catalytic activity">
    <reaction evidence="1">
        <text>(7,8-dihydropterin-6-yl)methyl diphosphate + 4-aminobenzoate = 7,8-dihydropteroate + diphosphate</text>
        <dbReference type="Rhea" id="RHEA:19949"/>
        <dbReference type="ChEBI" id="CHEBI:17836"/>
        <dbReference type="ChEBI" id="CHEBI:17839"/>
        <dbReference type="ChEBI" id="CHEBI:33019"/>
        <dbReference type="ChEBI" id="CHEBI:72950"/>
        <dbReference type="EC" id="2.5.1.15"/>
    </reaction>
</comment>
<dbReference type="PANTHER" id="PTHR20941">
    <property type="entry name" value="FOLATE SYNTHESIS PROTEINS"/>
    <property type="match status" value="1"/>
</dbReference>
<dbReference type="GO" id="GO:0046654">
    <property type="term" value="P:tetrahydrofolate biosynthetic process"/>
    <property type="evidence" value="ECO:0007669"/>
    <property type="project" value="TreeGrafter"/>
</dbReference>
<evidence type="ECO:0000256" key="4">
    <source>
        <dbReference type="ARBA" id="ARBA00009503"/>
    </source>
</evidence>
<sequence length="283" mass="29622">MGILNVTEDSFSDGGAYPDTAAALAHAEAMVADGADIIDVGGESTRPGATRVAPEVEAARVTPVIEELSRRGIATSIDTMRASTARAAWKAGVTYLNDVSGGLADPDMLPLAAESGLPIILMHWNKGNAADFAGAEGYHDHGEDIVGHVIRWLEQRIEAAEAVGVTKKQIYLDPGIGFAKTPQENWQLLGATDRLVQMGYPVLVGASRKRFLTALRPASDGNPGTPESADDATAATSALAAAVGAWAVRVHKVAPTRAAVDVAHAMATGRGPDIDEQWRARRG</sequence>
<dbReference type="NCBIfam" id="TIGR01496">
    <property type="entry name" value="DHPS"/>
    <property type="match status" value="1"/>
</dbReference>
<dbReference type="PROSITE" id="PS00793">
    <property type="entry name" value="DHPS_2"/>
    <property type="match status" value="1"/>
</dbReference>
<dbReference type="CDD" id="cd00739">
    <property type="entry name" value="DHPS"/>
    <property type="match status" value="1"/>
</dbReference>